<keyword evidence="4" id="KW-0408">Iron</keyword>
<dbReference type="RefSeq" id="WP_198877409.1">
    <property type="nucleotide sequence ID" value="NZ_JAEKMH010000004.1"/>
</dbReference>
<dbReference type="PROSITE" id="PS50983">
    <property type="entry name" value="FE_B12_PBP"/>
    <property type="match status" value="1"/>
</dbReference>
<evidence type="ECO:0000256" key="1">
    <source>
        <dbReference type="ARBA" id="ARBA00004196"/>
    </source>
</evidence>
<keyword evidence="4" id="KW-0410">Iron transport</keyword>
<dbReference type="EMBL" id="JAEKMH010000004">
    <property type="protein sequence ID" value="MBJ3786201.1"/>
    <property type="molecule type" value="Genomic_DNA"/>
</dbReference>
<evidence type="ECO:0000259" key="7">
    <source>
        <dbReference type="PROSITE" id="PS50983"/>
    </source>
</evidence>
<evidence type="ECO:0000313" key="8">
    <source>
        <dbReference type="EMBL" id="MBJ3786201.1"/>
    </source>
</evidence>
<comment type="similarity">
    <text evidence="2">Belongs to the bacterial solute-binding protein 8 family.</text>
</comment>
<accession>A0A934IW56</accession>
<comment type="caution">
    <text evidence="8">The sequence shown here is derived from an EMBL/GenBank/DDBJ whole genome shotgun (WGS) entry which is preliminary data.</text>
</comment>
<dbReference type="PANTHER" id="PTHR30532:SF24">
    <property type="entry name" value="FERRIC ENTEROBACTIN-BINDING PERIPLASMIC PROTEIN FEPB"/>
    <property type="match status" value="1"/>
</dbReference>
<feature type="domain" description="Fe/B12 periplasmic-binding" evidence="7">
    <location>
        <begin position="42"/>
        <end position="314"/>
    </location>
</feature>
<evidence type="ECO:0000256" key="6">
    <source>
        <dbReference type="SAM" id="SignalP"/>
    </source>
</evidence>
<dbReference type="SUPFAM" id="SSF53807">
    <property type="entry name" value="Helical backbone' metal receptor"/>
    <property type="match status" value="1"/>
</dbReference>
<proteinExistence type="inferred from homology"/>
<keyword evidence="4" id="KW-0406">Ion transport</keyword>
<evidence type="ECO:0000256" key="4">
    <source>
        <dbReference type="ARBA" id="ARBA00022496"/>
    </source>
</evidence>
<dbReference type="Proteomes" id="UP000602124">
    <property type="component" value="Unassembled WGS sequence"/>
</dbReference>
<dbReference type="GO" id="GO:0030288">
    <property type="term" value="C:outer membrane-bounded periplasmic space"/>
    <property type="evidence" value="ECO:0007669"/>
    <property type="project" value="TreeGrafter"/>
</dbReference>
<organism evidence="8 9">
    <name type="scientific">Devosia sediminis</name>
    <dbReference type="NCBI Taxonomy" id="2798801"/>
    <lineage>
        <taxon>Bacteria</taxon>
        <taxon>Pseudomonadati</taxon>
        <taxon>Pseudomonadota</taxon>
        <taxon>Alphaproteobacteria</taxon>
        <taxon>Hyphomicrobiales</taxon>
        <taxon>Devosiaceae</taxon>
        <taxon>Devosia</taxon>
    </lineage>
</organism>
<keyword evidence="3" id="KW-0813">Transport</keyword>
<gene>
    <name evidence="8" type="ORF">JEQ47_15865</name>
</gene>
<comment type="subcellular location">
    <subcellularLocation>
        <location evidence="1">Cell envelope</location>
    </subcellularLocation>
</comment>
<dbReference type="Gene3D" id="3.40.50.1980">
    <property type="entry name" value="Nitrogenase molybdenum iron protein domain"/>
    <property type="match status" value="2"/>
</dbReference>
<evidence type="ECO:0000256" key="3">
    <source>
        <dbReference type="ARBA" id="ARBA00022448"/>
    </source>
</evidence>
<keyword evidence="5 6" id="KW-0732">Signal</keyword>
<dbReference type="Pfam" id="PF01497">
    <property type="entry name" value="Peripla_BP_2"/>
    <property type="match status" value="1"/>
</dbReference>
<evidence type="ECO:0000256" key="5">
    <source>
        <dbReference type="ARBA" id="ARBA00022729"/>
    </source>
</evidence>
<dbReference type="InterPro" id="IPR002491">
    <property type="entry name" value="ABC_transptr_periplasmic_BD"/>
</dbReference>
<name>A0A934IW56_9HYPH</name>
<dbReference type="AlphaFoldDB" id="A0A934IW56"/>
<protein>
    <submittedName>
        <fullName evidence="8">ABC transporter substrate-binding protein</fullName>
    </submittedName>
</protein>
<evidence type="ECO:0000313" key="9">
    <source>
        <dbReference type="Proteomes" id="UP000602124"/>
    </source>
</evidence>
<feature type="signal peptide" evidence="6">
    <location>
        <begin position="1"/>
        <end position="20"/>
    </location>
</feature>
<sequence length="318" mass="34959">MRRFCLTVVAGMLLASPAWAQSFPVTLTHAKGEITIAAEPQRVLSLGLNDQDFLYALGVAPVAVHEWWGEQPYATWPWAEEARLALSAEPAVLMAYEADLEWIAAQKPDLIVATYYELDEATYELLSQIAPVVATPEGFKDYGAPWQEQLELIALATSGSTEKADAIAAELDAQLAAIRQDYPQFAEHTASMADLREGQFTLWAREHAPTRFLESLGFSFPEALDAQADEAGWIYLSAEKADELDLLDVVVWPNGKREEVEAISTYANTRLFKEGRSVFPGEGEDALAAALWFYTPLSIGYAAEHFAPKLAAALDTAE</sequence>
<dbReference type="InterPro" id="IPR051313">
    <property type="entry name" value="Bact_iron-sidero_bind"/>
</dbReference>
<keyword evidence="9" id="KW-1185">Reference proteome</keyword>
<reference evidence="8" key="1">
    <citation type="submission" date="2020-12" db="EMBL/GenBank/DDBJ databases">
        <title>Devosia sp. MSA67 isolated from Mo River.</title>
        <authorList>
            <person name="Ma F."/>
            <person name="Zi Z."/>
        </authorList>
    </citation>
    <scope>NUCLEOTIDE SEQUENCE</scope>
    <source>
        <strain evidence="8">MSA67</strain>
    </source>
</reference>
<dbReference type="PANTHER" id="PTHR30532">
    <property type="entry name" value="IRON III DICITRATE-BINDING PERIPLASMIC PROTEIN"/>
    <property type="match status" value="1"/>
</dbReference>
<dbReference type="GO" id="GO:1901678">
    <property type="term" value="P:iron coordination entity transport"/>
    <property type="evidence" value="ECO:0007669"/>
    <property type="project" value="UniProtKB-ARBA"/>
</dbReference>
<evidence type="ECO:0000256" key="2">
    <source>
        <dbReference type="ARBA" id="ARBA00008814"/>
    </source>
</evidence>
<feature type="chain" id="PRO_5037665826" evidence="6">
    <location>
        <begin position="21"/>
        <end position="318"/>
    </location>
</feature>